<evidence type="ECO:0000256" key="1">
    <source>
        <dbReference type="SAM" id="MobiDB-lite"/>
    </source>
</evidence>
<comment type="caution">
    <text evidence="2">The sequence shown here is derived from an EMBL/GenBank/DDBJ whole genome shotgun (WGS) entry which is preliminary data.</text>
</comment>
<organism evidence="2 3">
    <name type="scientific">Cellulomonas iranensis</name>
    <dbReference type="NCBI Taxonomy" id="76862"/>
    <lineage>
        <taxon>Bacteria</taxon>
        <taxon>Bacillati</taxon>
        <taxon>Actinomycetota</taxon>
        <taxon>Actinomycetes</taxon>
        <taxon>Micrococcales</taxon>
        <taxon>Cellulomonadaceae</taxon>
        <taxon>Cellulomonas</taxon>
    </lineage>
</organism>
<feature type="region of interest" description="Disordered" evidence="1">
    <location>
        <begin position="31"/>
        <end position="56"/>
    </location>
</feature>
<keyword evidence="3" id="KW-1185">Reference proteome</keyword>
<dbReference type="EMBL" id="JAUSVM010000001">
    <property type="protein sequence ID" value="MDQ0424095.1"/>
    <property type="molecule type" value="Genomic_DNA"/>
</dbReference>
<reference evidence="2 3" key="1">
    <citation type="submission" date="2023-07" db="EMBL/GenBank/DDBJ databases">
        <title>Sequencing the genomes of 1000 actinobacteria strains.</title>
        <authorList>
            <person name="Klenk H.-P."/>
        </authorList>
    </citation>
    <scope>NUCLEOTIDE SEQUENCE [LARGE SCALE GENOMIC DNA]</scope>
    <source>
        <strain evidence="2 3">DSM 14785</strain>
    </source>
</reference>
<sequence length="56" mass="6227">MNLVLLLLALVTFVAWIAWLVVLVRRDGLGDREPPRSHHAWDDASASAPHTRVGAR</sequence>
<evidence type="ECO:0000313" key="2">
    <source>
        <dbReference type="EMBL" id="MDQ0424095.1"/>
    </source>
</evidence>
<feature type="compositionally biased region" description="Basic and acidic residues" evidence="1">
    <location>
        <begin position="31"/>
        <end position="42"/>
    </location>
</feature>
<dbReference type="Proteomes" id="UP001240250">
    <property type="component" value="Unassembled WGS sequence"/>
</dbReference>
<proteinExistence type="predicted"/>
<evidence type="ECO:0000313" key="3">
    <source>
        <dbReference type="Proteomes" id="UP001240250"/>
    </source>
</evidence>
<dbReference type="RefSeq" id="WP_156442202.1">
    <property type="nucleotide sequence ID" value="NZ_JAUSVM010000001.1"/>
</dbReference>
<protein>
    <recommendedName>
        <fullName evidence="4">CcmD family protein</fullName>
    </recommendedName>
</protein>
<evidence type="ECO:0008006" key="4">
    <source>
        <dbReference type="Google" id="ProtNLM"/>
    </source>
</evidence>
<gene>
    <name evidence="2" type="ORF">JO380_000476</name>
</gene>
<name>A0ABU0GFF8_9CELL</name>
<accession>A0ABU0GFF8</accession>